<gene>
    <name evidence="2" type="ORF">SK3146_03893</name>
</gene>
<feature type="chain" id="PRO_5047547902" description="NEAT domain-containing protein" evidence="1">
    <location>
        <begin position="24"/>
        <end position="166"/>
    </location>
</feature>
<protein>
    <recommendedName>
        <fullName evidence="4">NEAT domain-containing protein</fullName>
    </recommendedName>
</protein>
<reference evidence="2" key="1">
    <citation type="submission" date="2018-02" db="EMBL/GenBank/DDBJ databases">
        <authorList>
            <person name="Kim S.-K."/>
            <person name="Jung H.-I."/>
            <person name="Lee S.-W."/>
        </authorList>
    </citation>
    <scope>NUCLEOTIDE SEQUENCE</scope>
    <source>
        <strain evidence="2">SK3146</strain>
    </source>
</reference>
<keyword evidence="3" id="KW-1185">Reference proteome</keyword>
<feature type="signal peptide" evidence="1">
    <location>
        <begin position="1"/>
        <end position="23"/>
    </location>
</feature>
<evidence type="ECO:0000313" key="3">
    <source>
        <dbReference type="Proteomes" id="UP001057134"/>
    </source>
</evidence>
<accession>A0ABY4RR57</accession>
<evidence type="ECO:0000256" key="1">
    <source>
        <dbReference type="SAM" id="SignalP"/>
    </source>
</evidence>
<reference evidence="2" key="2">
    <citation type="journal article" date="2021" name="J Anim Sci Technol">
        <title>Complete genome sequence of Paenibacillus konkukensis sp. nov. SK3146 as a potential probiotic strain.</title>
        <authorList>
            <person name="Jung H.I."/>
            <person name="Park S."/>
            <person name="Niu K.M."/>
            <person name="Lee S.W."/>
            <person name="Kothari D."/>
            <person name="Yi K.J."/>
            <person name="Kim S.K."/>
        </authorList>
    </citation>
    <scope>NUCLEOTIDE SEQUENCE</scope>
    <source>
        <strain evidence="2">SK3146</strain>
    </source>
</reference>
<sequence>MKFKSTLLSFTLVSLVFSSVASAKDVKEPNIRDAMEVANKYFVSMENGNLDEAVAVSTDKKYANKKVQKKEYEEAYKYAPLKDYKIISVDDSDLSHVKLNVALTYDEFGELPPQPFSVDLVNGKYTLTLEPVLVHLDPSSEEFGSVTTENFIIGVEDNNPQLNSIT</sequence>
<dbReference type="Proteomes" id="UP001057134">
    <property type="component" value="Chromosome"/>
</dbReference>
<name>A0ABY4RR57_9BACL</name>
<keyword evidence="1" id="KW-0732">Signal</keyword>
<dbReference type="EMBL" id="CP027059">
    <property type="protein sequence ID" value="UQZ84638.1"/>
    <property type="molecule type" value="Genomic_DNA"/>
</dbReference>
<organism evidence="2 3">
    <name type="scientific">Paenibacillus konkukensis</name>
    <dbReference type="NCBI Taxonomy" id="2020716"/>
    <lineage>
        <taxon>Bacteria</taxon>
        <taxon>Bacillati</taxon>
        <taxon>Bacillota</taxon>
        <taxon>Bacilli</taxon>
        <taxon>Bacillales</taxon>
        <taxon>Paenibacillaceae</taxon>
        <taxon>Paenibacillus</taxon>
    </lineage>
</organism>
<evidence type="ECO:0008006" key="4">
    <source>
        <dbReference type="Google" id="ProtNLM"/>
    </source>
</evidence>
<evidence type="ECO:0000313" key="2">
    <source>
        <dbReference type="EMBL" id="UQZ84638.1"/>
    </source>
</evidence>
<proteinExistence type="predicted"/>